<dbReference type="NCBIfam" id="TIGR02364">
    <property type="entry name" value="dha_pts"/>
    <property type="match status" value="1"/>
</dbReference>
<dbReference type="EMBL" id="MRZN01000003">
    <property type="protein sequence ID" value="PHK50442.1"/>
    <property type="molecule type" value="Genomic_DNA"/>
</dbReference>
<evidence type="ECO:0000313" key="9">
    <source>
        <dbReference type="Proteomes" id="UP000223828"/>
    </source>
</evidence>
<dbReference type="EMBL" id="CP093217">
    <property type="protein sequence ID" value="UQW81128.1"/>
    <property type="molecule type" value="Genomic_DNA"/>
</dbReference>
<protein>
    <recommendedName>
        <fullName evidence="3">phosphoenolpyruvate--glycerone phosphotransferase</fullName>
        <ecNumber evidence="3">2.7.1.121</ecNumber>
    </recommendedName>
</protein>
<comment type="subunit">
    <text evidence="5">Homodimer. The dihydroxyacetone kinase complex is composed of a homodimer of DhaM, a homodimer of DhaK and the subunit DhaL.</text>
</comment>
<evidence type="ECO:0000313" key="10">
    <source>
        <dbReference type="Proteomes" id="UP001056588"/>
    </source>
</evidence>
<name>A0A2C6U9I3_9STAP</name>
<dbReference type="PANTHER" id="PTHR38594">
    <property type="entry name" value="PEP-DEPENDENT DIHYDROXYACETONE KINASE, PHOSPHORYL DONOR SUBUNIT DHAM"/>
    <property type="match status" value="1"/>
</dbReference>
<evidence type="ECO:0000313" key="7">
    <source>
        <dbReference type="EMBL" id="PHK50442.1"/>
    </source>
</evidence>
<dbReference type="OrthoDB" id="7065393at2"/>
<gene>
    <name evidence="7" type="ORF">BTJ66_03040</name>
    <name evidence="8" type="ORF">MNY58_11160</name>
</gene>
<evidence type="ECO:0000313" key="8">
    <source>
        <dbReference type="EMBL" id="UQW81128.1"/>
    </source>
</evidence>
<dbReference type="GO" id="GO:0047324">
    <property type="term" value="F:phosphoenolpyruvate-glycerone phosphotransferase activity"/>
    <property type="evidence" value="ECO:0007669"/>
    <property type="project" value="UniProtKB-EC"/>
</dbReference>
<reference evidence="7" key="1">
    <citation type="journal article" date="2017" name="Appl. Environ. Microbiol.">
        <title>Staphylococcus edaphicus sp. nov., isolated in Antarctica, harbours mecC gene and genomic islands with suspected role in adaptation to extreme environment.</title>
        <authorList>
            <person name="Pantucek R."/>
            <person name="Sedlacek I."/>
            <person name="Indrakova A."/>
            <person name="Vrbovska V."/>
            <person name="Maslanova I."/>
            <person name="Kovarovic V."/>
            <person name="Svec P."/>
            <person name="Kralova S."/>
            <person name="Kristofova L."/>
            <person name="Keklakova J."/>
            <person name="Petras P."/>
            <person name="Doskar J."/>
        </authorList>
    </citation>
    <scope>NUCLEOTIDE SEQUENCE</scope>
    <source>
        <strain evidence="7">CCM 8730</strain>
    </source>
</reference>
<keyword evidence="10" id="KW-1185">Reference proteome</keyword>
<evidence type="ECO:0000256" key="4">
    <source>
        <dbReference type="ARBA" id="ARBA00022679"/>
    </source>
</evidence>
<dbReference type="InterPro" id="IPR012844">
    <property type="entry name" value="DhaM_N"/>
</dbReference>
<sequence length="120" mass="12747">MTSIVIISHSKEIATGTKALLSQMAAEVPVFAQGGVGDDIGTSYDQIQDLINQLDDDALCFYDIGSAEMNLELAIEMYEGDYRVEKVDAPIVEGSFTAAVKCSVGGSMDDAIAELTQTFG</sequence>
<dbReference type="Proteomes" id="UP000223828">
    <property type="component" value="Unassembled WGS sequence"/>
</dbReference>
<dbReference type="Proteomes" id="UP001056588">
    <property type="component" value="Chromosome"/>
</dbReference>
<dbReference type="InterPro" id="IPR004701">
    <property type="entry name" value="PTS_EIIA_man-typ"/>
</dbReference>
<keyword evidence="8" id="KW-0418">Kinase</keyword>
<comment type="function">
    <text evidence="2">Component of the dihydroxyacetone kinase complex, which is responsible for the phosphoenolpyruvate (PEP)-dependent phosphorylation of dihydroxyacetone. DhaM serves as the phosphoryl donor. Is phosphorylated by phosphoenolpyruvate in an EI- and HPr-dependent reaction, and a phosphorelay system on histidine residues finally leads to phosphoryl transfer to DhaL and dihydroxyacetone.</text>
</comment>
<dbReference type="InterPro" id="IPR039643">
    <property type="entry name" value="DhaM"/>
</dbReference>
<feature type="domain" description="PTS EIIA type-4" evidence="6">
    <location>
        <begin position="1"/>
        <end position="120"/>
    </location>
</feature>
<dbReference type="Gene3D" id="3.40.50.510">
    <property type="entry name" value="Phosphotransferase system, mannose-type IIA component"/>
    <property type="match status" value="1"/>
</dbReference>
<comment type="catalytic activity">
    <reaction evidence="1">
        <text>dihydroxyacetone + phosphoenolpyruvate = dihydroxyacetone phosphate + pyruvate</text>
        <dbReference type="Rhea" id="RHEA:18381"/>
        <dbReference type="ChEBI" id="CHEBI:15361"/>
        <dbReference type="ChEBI" id="CHEBI:16016"/>
        <dbReference type="ChEBI" id="CHEBI:57642"/>
        <dbReference type="ChEBI" id="CHEBI:58702"/>
        <dbReference type="EC" id="2.7.1.121"/>
    </reaction>
</comment>
<evidence type="ECO:0000256" key="1">
    <source>
        <dbReference type="ARBA" id="ARBA00001113"/>
    </source>
</evidence>
<accession>A0A2C6U9I3</accession>
<evidence type="ECO:0000256" key="3">
    <source>
        <dbReference type="ARBA" id="ARBA00012095"/>
    </source>
</evidence>
<dbReference type="GO" id="GO:0016020">
    <property type="term" value="C:membrane"/>
    <property type="evidence" value="ECO:0007669"/>
    <property type="project" value="InterPro"/>
</dbReference>
<proteinExistence type="predicted"/>
<dbReference type="GO" id="GO:0009401">
    <property type="term" value="P:phosphoenolpyruvate-dependent sugar phosphotransferase system"/>
    <property type="evidence" value="ECO:0007669"/>
    <property type="project" value="InterPro"/>
</dbReference>
<reference evidence="8" key="4">
    <citation type="submission" date="2022-03" db="EMBL/GenBank/DDBJ databases">
        <title>Complete Genome Sequence of Staphylococcus edaphicus strain CCM 8731.</title>
        <authorList>
            <person name="Rimmer C.O."/>
            <person name="Thomas J.C."/>
        </authorList>
    </citation>
    <scope>NUCLEOTIDE SEQUENCE</scope>
    <source>
        <strain evidence="8">CCM 8731</strain>
    </source>
</reference>
<dbReference type="PROSITE" id="PS51096">
    <property type="entry name" value="PTS_EIIA_TYPE_4"/>
    <property type="match status" value="1"/>
</dbReference>
<dbReference type="EC" id="2.7.1.121" evidence="3"/>
<dbReference type="InterPro" id="IPR036662">
    <property type="entry name" value="PTS_EIIA_man-typ_sf"/>
</dbReference>
<dbReference type="Pfam" id="PF03610">
    <property type="entry name" value="EIIA-man"/>
    <property type="match status" value="1"/>
</dbReference>
<reference evidence="7" key="3">
    <citation type="submission" date="2017-10" db="EMBL/GenBank/DDBJ databases">
        <authorList>
            <person name="Vrbovska V."/>
            <person name="Kovarovic V."/>
            <person name="Indrakova A."/>
        </authorList>
    </citation>
    <scope>NUCLEOTIDE SEQUENCE</scope>
    <source>
        <strain evidence="7">CCM 8730</strain>
    </source>
</reference>
<dbReference type="AlphaFoldDB" id="A0A2C6U9I3"/>
<dbReference type="SUPFAM" id="SSF53062">
    <property type="entry name" value="PTS system fructose IIA component-like"/>
    <property type="match status" value="1"/>
</dbReference>
<dbReference type="GO" id="GO:0019563">
    <property type="term" value="P:glycerol catabolic process"/>
    <property type="evidence" value="ECO:0007669"/>
    <property type="project" value="InterPro"/>
</dbReference>
<reference evidence="9" key="2">
    <citation type="submission" date="2017-10" db="EMBL/GenBank/DDBJ databases">
        <title>Staphylococcus edaphicus sp. nov., isolated in Antarctica, harbouring mecC gene and genomic islands essential in adaptation to extreme environment.</title>
        <authorList>
            <person name="Pantucek R."/>
            <person name="Sedlacek I."/>
            <person name="Indrakova A."/>
            <person name="Vrbovska V."/>
            <person name="Maslanova I."/>
            <person name="Kovarovic V."/>
            <person name="Svec P."/>
            <person name="Kralova S."/>
            <person name="Kristofova L."/>
            <person name="Keklakova J."/>
            <person name="Petras P."/>
            <person name="Doskar J."/>
        </authorList>
    </citation>
    <scope>NUCLEOTIDE SEQUENCE [LARGE SCALE GENOMIC DNA]</scope>
    <source>
        <strain evidence="9">CCM 5085</strain>
    </source>
</reference>
<keyword evidence="4" id="KW-0808">Transferase</keyword>
<evidence type="ECO:0000256" key="2">
    <source>
        <dbReference type="ARBA" id="ARBA00002788"/>
    </source>
</evidence>
<organism evidence="7 9">
    <name type="scientific">Staphylococcus edaphicus</name>
    <dbReference type="NCBI Taxonomy" id="1955013"/>
    <lineage>
        <taxon>Bacteria</taxon>
        <taxon>Bacillati</taxon>
        <taxon>Bacillota</taxon>
        <taxon>Bacilli</taxon>
        <taxon>Bacillales</taxon>
        <taxon>Staphylococcaceae</taxon>
        <taxon>Staphylococcus</taxon>
    </lineage>
</organism>
<dbReference type="PANTHER" id="PTHR38594:SF1">
    <property type="entry name" value="PEP-DEPENDENT DIHYDROXYACETONE KINASE, PHOSPHORYL DONOR SUBUNIT DHAM"/>
    <property type="match status" value="1"/>
</dbReference>
<dbReference type="RefSeq" id="WP_099089520.1">
    <property type="nucleotide sequence ID" value="NZ_CP093217.1"/>
</dbReference>
<evidence type="ECO:0000259" key="6">
    <source>
        <dbReference type="PROSITE" id="PS51096"/>
    </source>
</evidence>
<evidence type="ECO:0000256" key="5">
    <source>
        <dbReference type="ARBA" id="ARBA00046577"/>
    </source>
</evidence>